<proteinExistence type="inferred from homology"/>
<dbReference type="SUPFAM" id="SSF103481">
    <property type="entry name" value="Multidrug resistance efflux transporter EmrE"/>
    <property type="match status" value="1"/>
</dbReference>
<dbReference type="EMBL" id="OZ021742">
    <property type="protein sequence ID" value="CAK9327583.1"/>
    <property type="molecule type" value="Genomic_DNA"/>
</dbReference>
<gene>
    <name evidence="8" type="ORF">CITCOLO1_LOCUS19969</name>
</gene>
<sequence length="401" mass="44397">MIKEKNIVVMVETQEKSPLITEPEQIAKGGSSELYKIDKEGSSSESSELTVINQEKMIQKANYIKWLKISLYIIFLLLGQAVATLLGRLYFDKGGNSKWIGTLVQVAGFPILLPYYIITETKQKTNTNNILQTEQQPTMSNLVLVYVSLGLCFAADCYLFSVGLMYLPVSTFSLICSSQIAFNAVFSFFLNSQKFTPAIINSLFLLTISSTLLVFQTESEGSVNNKASKAKYITGFLCTISGSAGYGLLLSLTQLFFNKVMKSESFKAIVDMIVYRSLVACIAVVVGLFVSGEWRDLKREMDEFELGKVSYFMTLFFITLMWKAFTVGCVGLILEVSSLFSNAVSVLGLPIVPVAAVIVFHDKMSKLKGVSMALAIGGFISYVYQQYADDFKSKKDSKSSL</sequence>
<feature type="transmembrane region" description="Helical" evidence="7">
    <location>
        <begin position="339"/>
        <end position="361"/>
    </location>
</feature>
<feature type="transmembrane region" description="Helical" evidence="7">
    <location>
        <begin position="273"/>
        <end position="291"/>
    </location>
</feature>
<dbReference type="PANTHER" id="PTHR31376:SF17">
    <property type="entry name" value="PURINE PERMEASE 21-RELATED"/>
    <property type="match status" value="1"/>
</dbReference>
<feature type="transmembrane region" description="Helical" evidence="7">
    <location>
        <begin position="198"/>
        <end position="217"/>
    </location>
</feature>
<protein>
    <recommendedName>
        <fullName evidence="7">Probable purine permease</fullName>
    </recommendedName>
</protein>
<evidence type="ECO:0000256" key="1">
    <source>
        <dbReference type="ARBA" id="ARBA00004141"/>
    </source>
</evidence>
<evidence type="ECO:0000256" key="5">
    <source>
        <dbReference type="ARBA" id="ARBA00022989"/>
    </source>
</evidence>
<dbReference type="PANTHER" id="PTHR31376">
    <property type="entry name" value="OS09G0467300 PROTEIN-RELATED"/>
    <property type="match status" value="1"/>
</dbReference>
<keyword evidence="3 7" id="KW-0813">Transport</keyword>
<feature type="transmembrane region" description="Helical" evidence="7">
    <location>
        <begin position="367"/>
        <end position="384"/>
    </location>
</feature>
<accession>A0ABP0Z461</accession>
<evidence type="ECO:0000313" key="8">
    <source>
        <dbReference type="EMBL" id="CAK9327583.1"/>
    </source>
</evidence>
<evidence type="ECO:0000256" key="3">
    <source>
        <dbReference type="ARBA" id="ARBA00022448"/>
    </source>
</evidence>
<evidence type="ECO:0000313" key="9">
    <source>
        <dbReference type="Proteomes" id="UP001642487"/>
    </source>
</evidence>
<feature type="transmembrane region" description="Helical" evidence="7">
    <location>
        <begin position="66"/>
        <end position="87"/>
    </location>
</feature>
<feature type="transmembrane region" description="Helical" evidence="7">
    <location>
        <begin position="232"/>
        <end position="252"/>
    </location>
</feature>
<evidence type="ECO:0000256" key="6">
    <source>
        <dbReference type="ARBA" id="ARBA00023136"/>
    </source>
</evidence>
<keyword evidence="5 7" id="KW-1133">Transmembrane helix</keyword>
<dbReference type="Proteomes" id="UP001642487">
    <property type="component" value="Chromosome 8"/>
</dbReference>
<comment type="similarity">
    <text evidence="2 7">Belongs to the purine permeases (TC 2.A.7.14) family.</text>
</comment>
<feature type="transmembrane region" description="Helical" evidence="7">
    <location>
        <begin position="99"/>
        <end position="118"/>
    </location>
</feature>
<keyword evidence="6 7" id="KW-0472">Membrane</keyword>
<evidence type="ECO:0000256" key="7">
    <source>
        <dbReference type="RuleBase" id="RU368015"/>
    </source>
</evidence>
<evidence type="ECO:0000256" key="4">
    <source>
        <dbReference type="ARBA" id="ARBA00022692"/>
    </source>
</evidence>
<comment type="caution">
    <text evidence="7">Lacks conserved residue(s) required for the propagation of feature annotation.</text>
</comment>
<dbReference type="Pfam" id="PF16913">
    <property type="entry name" value="PUNUT"/>
    <property type="match status" value="1"/>
</dbReference>
<organism evidence="8 9">
    <name type="scientific">Citrullus colocynthis</name>
    <name type="common">colocynth</name>
    <dbReference type="NCBI Taxonomy" id="252529"/>
    <lineage>
        <taxon>Eukaryota</taxon>
        <taxon>Viridiplantae</taxon>
        <taxon>Streptophyta</taxon>
        <taxon>Embryophyta</taxon>
        <taxon>Tracheophyta</taxon>
        <taxon>Spermatophyta</taxon>
        <taxon>Magnoliopsida</taxon>
        <taxon>eudicotyledons</taxon>
        <taxon>Gunneridae</taxon>
        <taxon>Pentapetalae</taxon>
        <taxon>rosids</taxon>
        <taxon>fabids</taxon>
        <taxon>Cucurbitales</taxon>
        <taxon>Cucurbitaceae</taxon>
        <taxon>Benincaseae</taxon>
        <taxon>Citrullus</taxon>
    </lineage>
</organism>
<keyword evidence="4 7" id="KW-0812">Transmembrane</keyword>
<comment type="subcellular location">
    <subcellularLocation>
        <location evidence="1 7">Membrane</location>
        <topology evidence="1 7">Multi-pass membrane protein</topology>
    </subcellularLocation>
</comment>
<dbReference type="InterPro" id="IPR030182">
    <property type="entry name" value="PUP_plant"/>
</dbReference>
<dbReference type="InterPro" id="IPR037185">
    <property type="entry name" value="EmrE-like"/>
</dbReference>
<evidence type="ECO:0000256" key="2">
    <source>
        <dbReference type="ARBA" id="ARBA00006213"/>
    </source>
</evidence>
<reference evidence="8 9" key="1">
    <citation type="submission" date="2024-03" db="EMBL/GenBank/DDBJ databases">
        <authorList>
            <person name="Gkanogiannis A."/>
            <person name="Becerra Lopez-Lavalle L."/>
        </authorList>
    </citation>
    <scope>NUCLEOTIDE SEQUENCE [LARGE SCALE GENOMIC DNA]</scope>
</reference>
<feature type="transmembrane region" description="Helical" evidence="7">
    <location>
        <begin position="139"/>
        <end position="166"/>
    </location>
</feature>
<name>A0ABP0Z461_9ROSI</name>
<feature type="transmembrane region" description="Helical" evidence="7">
    <location>
        <begin position="311"/>
        <end position="334"/>
    </location>
</feature>
<keyword evidence="9" id="KW-1185">Reference proteome</keyword>